<protein>
    <recommendedName>
        <fullName evidence="2">Integrase core domain-containing protein</fullName>
    </recommendedName>
</protein>
<evidence type="ECO:0000259" key="2">
    <source>
        <dbReference type="Pfam" id="PF24764"/>
    </source>
</evidence>
<feature type="compositionally biased region" description="Acidic residues" evidence="1">
    <location>
        <begin position="477"/>
        <end position="486"/>
    </location>
</feature>
<dbReference type="Pfam" id="PF24764">
    <property type="entry name" value="rva_4"/>
    <property type="match status" value="1"/>
</dbReference>
<sequence>MGRTTNPKLAQIRKKSAVRDAKVAILDTKKRGNQYKPCPPDSWLYPYLKEAWDTQLTDQQVLDRITHDMDTSKYQIGIKTISRRRDAFALYSCRKDGVTHDELHVIMQELRPKNLEAGYEEIRKIIREEKGRAVSRSMIEHYCRTYEPDLIKGRLRRRLRRRTFWAAGVNDVLAFDQHDKWLHRFGLGLHCAVDGFSGFIPWLKIWHNNRNPKLIASYYLDFVEELEAMPMVTQSDPGKENVGIANAHTALRQIHDPRLVGTLQHRTMRNKTNIMPEIIWSQMRRRWAPDFERILQKGVDNGDYDVTDPLDQMIFRWVFIPWLQDELNKFRNRINHFKKRNDPRKARPQGQPLDLYFNAYQYDVLDFKIGVEKKILQEVRERYAPSTDPVFRLVPPEVETMLEYFWTEIGSPEILRESVWKVYIKIKKGIQHLNNPMRNPASWANLLSSIKFDDIGYNQLIPHDRVVAEYQPQRIDNEDEDEDEEAARESERNHWEEALADVLQDEDADILAPLTDEEPAVEW</sequence>
<feature type="domain" description="Integrase core" evidence="2">
    <location>
        <begin position="170"/>
        <end position="346"/>
    </location>
</feature>
<dbReference type="PANTHER" id="PTHR46177">
    <property type="entry name" value="INTEGRASE CATALYTIC DOMAIN-CONTAINING PROTEIN"/>
    <property type="match status" value="1"/>
</dbReference>
<organism evidence="3 4">
    <name type="scientific">Leucocoprinus birnbaumii</name>
    <dbReference type="NCBI Taxonomy" id="56174"/>
    <lineage>
        <taxon>Eukaryota</taxon>
        <taxon>Fungi</taxon>
        <taxon>Dikarya</taxon>
        <taxon>Basidiomycota</taxon>
        <taxon>Agaricomycotina</taxon>
        <taxon>Agaricomycetes</taxon>
        <taxon>Agaricomycetidae</taxon>
        <taxon>Agaricales</taxon>
        <taxon>Agaricineae</taxon>
        <taxon>Agaricaceae</taxon>
        <taxon>Leucocoprinus</taxon>
    </lineage>
</organism>
<gene>
    <name evidence="3" type="ORF">NP233_g12020</name>
</gene>
<evidence type="ECO:0000313" key="4">
    <source>
        <dbReference type="Proteomes" id="UP001213000"/>
    </source>
</evidence>
<evidence type="ECO:0000313" key="3">
    <source>
        <dbReference type="EMBL" id="KAJ3556254.1"/>
    </source>
</evidence>
<dbReference type="AlphaFoldDB" id="A0AAD5VFB4"/>
<keyword evidence="4" id="KW-1185">Reference proteome</keyword>
<name>A0AAD5VFB4_9AGAR</name>
<feature type="region of interest" description="Disordered" evidence="1">
    <location>
        <begin position="473"/>
        <end position="494"/>
    </location>
</feature>
<dbReference type="EMBL" id="JANIEX010001596">
    <property type="protein sequence ID" value="KAJ3556254.1"/>
    <property type="molecule type" value="Genomic_DNA"/>
</dbReference>
<comment type="caution">
    <text evidence="3">The sequence shown here is derived from an EMBL/GenBank/DDBJ whole genome shotgun (WGS) entry which is preliminary data.</text>
</comment>
<evidence type="ECO:0000256" key="1">
    <source>
        <dbReference type="SAM" id="MobiDB-lite"/>
    </source>
</evidence>
<dbReference type="InterPro" id="IPR058913">
    <property type="entry name" value="Integrase_dom_put"/>
</dbReference>
<dbReference type="PANTHER" id="PTHR46177:SF1">
    <property type="entry name" value="INTEGRASE CATALYTIC DOMAIN-CONTAINING PROTEIN"/>
    <property type="match status" value="1"/>
</dbReference>
<reference evidence="3" key="1">
    <citation type="submission" date="2022-07" db="EMBL/GenBank/DDBJ databases">
        <title>Genome Sequence of Leucocoprinus birnbaumii.</title>
        <authorList>
            <person name="Buettner E."/>
        </authorList>
    </citation>
    <scope>NUCLEOTIDE SEQUENCE</scope>
    <source>
        <strain evidence="3">VT141</strain>
    </source>
</reference>
<proteinExistence type="predicted"/>
<accession>A0AAD5VFB4</accession>
<dbReference type="Proteomes" id="UP001213000">
    <property type="component" value="Unassembled WGS sequence"/>
</dbReference>